<comment type="subcellular location">
    <subcellularLocation>
        <location evidence="1">Endomembrane system</location>
    </subcellularLocation>
</comment>
<dbReference type="GO" id="GO:0012505">
    <property type="term" value="C:endomembrane system"/>
    <property type="evidence" value="ECO:0007669"/>
    <property type="project" value="UniProtKB-SubCell"/>
</dbReference>
<dbReference type="SUPFAM" id="SSF74650">
    <property type="entry name" value="Galactose mutarotase-like"/>
    <property type="match status" value="1"/>
</dbReference>
<dbReference type="SUPFAM" id="SSF57492">
    <property type="entry name" value="Trefoil"/>
    <property type="match status" value="1"/>
</dbReference>
<keyword evidence="4" id="KW-0547">Nucleotide-binding</keyword>
<dbReference type="InterPro" id="IPR000629">
    <property type="entry name" value="RNA-helicase_DEAD-box_CS"/>
</dbReference>
<dbReference type="InterPro" id="IPR001650">
    <property type="entry name" value="Helicase_C-like"/>
</dbReference>
<feature type="domain" description="P-type" evidence="19">
    <location>
        <begin position="22"/>
        <end position="77"/>
    </location>
</feature>
<dbReference type="PROSITE" id="PS51194">
    <property type="entry name" value="HELICASE_CTER"/>
    <property type="match status" value="1"/>
</dbReference>
<dbReference type="EC" id="3.6.4.13" evidence="3"/>
<evidence type="ECO:0000259" key="19">
    <source>
        <dbReference type="PROSITE" id="PS51448"/>
    </source>
</evidence>
<dbReference type="AlphaFoldDB" id="A0A814C5X6"/>
<dbReference type="GO" id="GO:0003676">
    <property type="term" value="F:nucleic acid binding"/>
    <property type="evidence" value="ECO:0007669"/>
    <property type="project" value="InterPro"/>
</dbReference>
<dbReference type="SMART" id="SM00487">
    <property type="entry name" value="DEXDc"/>
    <property type="match status" value="1"/>
</dbReference>
<evidence type="ECO:0000256" key="14">
    <source>
        <dbReference type="SAM" id="MobiDB-lite"/>
    </source>
</evidence>
<keyword evidence="9" id="KW-1015">Disulfide bond</keyword>
<dbReference type="SUPFAM" id="SSF51445">
    <property type="entry name" value="(Trans)glycosidases"/>
    <property type="match status" value="1"/>
</dbReference>
<dbReference type="Pfam" id="PF00270">
    <property type="entry name" value="DEAD"/>
    <property type="match status" value="1"/>
</dbReference>
<dbReference type="SMART" id="SM00018">
    <property type="entry name" value="PD"/>
    <property type="match status" value="1"/>
</dbReference>
<evidence type="ECO:0000313" key="20">
    <source>
        <dbReference type="EMBL" id="CAF0937408.1"/>
    </source>
</evidence>
<evidence type="ECO:0000256" key="3">
    <source>
        <dbReference type="ARBA" id="ARBA00012552"/>
    </source>
</evidence>
<dbReference type="InterPro" id="IPR014001">
    <property type="entry name" value="Helicase_ATP-bd"/>
</dbReference>
<keyword evidence="15" id="KW-0732">Signal</keyword>
<dbReference type="EMBL" id="CAJNOG010000098">
    <property type="protein sequence ID" value="CAF0937408.1"/>
    <property type="molecule type" value="Genomic_DNA"/>
</dbReference>
<dbReference type="GO" id="GO:0030246">
    <property type="term" value="F:carbohydrate binding"/>
    <property type="evidence" value="ECO:0007669"/>
    <property type="project" value="InterPro"/>
</dbReference>
<evidence type="ECO:0000256" key="11">
    <source>
        <dbReference type="PROSITE-ProRule" id="PRU00552"/>
    </source>
</evidence>
<evidence type="ECO:0000256" key="8">
    <source>
        <dbReference type="ARBA" id="ARBA00023136"/>
    </source>
</evidence>
<evidence type="ECO:0000256" key="15">
    <source>
        <dbReference type="SAM" id="SignalP"/>
    </source>
</evidence>
<dbReference type="CDD" id="cd00111">
    <property type="entry name" value="Trefoil"/>
    <property type="match status" value="1"/>
</dbReference>
<accession>A0A814C5X6</accession>
<dbReference type="PROSITE" id="PS51192">
    <property type="entry name" value="HELICASE_ATP_BIND_1"/>
    <property type="match status" value="1"/>
</dbReference>
<dbReference type="FunFam" id="3.40.50.300:FF:000079">
    <property type="entry name" value="probable ATP-dependent RNA helicase DDX17"/>
    <property type="match status" value="1"/>
</dbReference>
<feature type="chain" id="PRO_5032501967" description="RNA helicase" evidence="15">
    <location>
        <begin position="22"/>
        <end position="1000"/>
    </location>
</feature>
<organism evidence="20 21">
    <name type="scientific">Adineta steineri</name>
    <dbReference type="NCBI Taxonomy" id="433720"/>
    <lineage>
        <taxon>Eukaryota</taxon>
        <taxon>Metazoa</taxon>
        <taxon>Spiralia</taxon>
        <taxon>Gnathifera</taxon>
        <taxon>Rotifera</taxon>
        <taxon>Eurotatoria</taxon>
        <taxon>Bdelloidea</taxon>
        <taxon>Adinetida</taxon>
        <taxon>Adinetidae</taxon>
        <taxon>Adineta</taxon>
    </lineage>
</organism>
<evidence type="ECO:0000259" key="16">
    <source>
        <dbReference type="PROSITE" id="PS51192"/>
    </source>
</evidence>
<dbReference type="Gene3D" id="3.40.50.300">
    <property type="entry name" value="P-loop containing nucleotide triphosphate hydrolases"/>
    <property type="match status" value="2"/>
</dbReference>
<dbReference type="GO" id="GO:0005975">
    <property type="term" value="P:carbohydrate metabolic process"/>
    <property type="evidence" value="ECO:0007669"/>
    <property type="project" value="InterPro"/>
</dbReference>
<evidence type="ECO:0000256" key="4">
    <source>
        <dbReference type="ARBA" id="ARBA00022741"/>
    </source>
</evidence>
<feature type="region of interest" description="Disordered" evidence="14">
    <location>
        <begin position="967"/>
        <end position="1000"/>
    </location>
</feature>
<feature type="domain" description="DEAD-box RNA helicase Q" evidence="18">
    <location>
        <begin position="471"/>
        <end position="499"/>
    </location>
</feature>
<dbReference type="InterPro" id="IPR044913">
    <property type="entry name" value="P_trefoil_dom_sf"/>
</dbReference>
<dbReference type="InterPro" id="IPR011545">
    <property type="entry name" value="DEAD/DEAH_box_helicase_dom"/>
</dbReference>
<name>A0A814C5X6_9BILA</name>
<dbReference type="InterPro" id="IPR014014">
    <property type="entry name" value="RNA_helicase_DEAD_Q_motif"/>
</dbReference>
<keyword evidence="6" id="KW-0347">Helicase</keyword>
<feature type="compositionally biased region" description="Low complexity" evidence="14">
    <location>
        <begin position="926"/>
        <end position="937"/>
    </location>
</feature>
<keyword evidence="7" id="KW-0067">ATP-binding</keyword>
<evidence type="ECO:0000256" key="6">
    <source>
        <dbReference type="ARBA" id="ARBA00022806"/>
    </source>
</evidence>
<evidence type="ECO:0000313" key="21">
    <source>
        <dbReference type="Proteomes" id="UP000663845"/>
    </source>
</evidence>
<evidence type="ECO:0000256" key="5">
    <source>
        <dbReference type="ARBA" id="ARBA00022801"/>
    </source>
</evidence>
<dbReference type="PROSITE" id="PS51448">
    <property type="entry name" value="P_TREFOIL_2"/>
    <property type="match status" value="1"/>
</dbReference>
<dbReference type="Pfam" id="PF01055">
    <property type="entry name" value="Glyco_hydro_31_2nd"/>
    <property type="match status" value="1"/>
</dbReference>
<dbReference type="CDD" id="cd18787">
    <property type="entry name" value="SF2_C_DEAD"/>
    <property type="match status" value="1"/>
</dbReference>
<evidence type="ECO:0000259" key="18">
    <source>
        <dbReference type="PROSITE" id="PS51195"/>
    </source>
</evidence>
<dbReference type="GO" id="GO:0090599">
    <property type="term" value="F:alpha-glucosidase activity"/>
    <property type="evidence" value="ECO:0007669"/>
    <property type="project" value="UniProtKB-ARBA"/>
</dbReference>
<feature type="signal peptide" evidence="15">
    <location>
        <begin position="1"/>
        <end position="21"/>
    </location>
</feature>
<dbReference type="SMART" id="SM00490">
    <property type="entry name" value="HELICc"/>
    <property type="match status" value="1"/>
</dbReference>
<comment type="caution">
    <text evidence="12">Lacks conserved residue(s) required for the propagation of feature annotation.</text>
</comment>
<dbReference type="InterPro" id="IPR017957">
    <property type="entry name" value="P_trefoil_CS"/>
</dbReference>
<evidence type="ECO:0000256" key="2">
    <source>
        <dbReference type="ARBA" id="ARBA00007806"/>
    </source>
</evidence>
<dbReference type="InterPro" id="IPR000519">
    <property type="entry name" value="P_trefoil_dom"/>
</dbReference>
<dbReference type="InterPro" id="IPR027417">
    <property type="entry name" value="P-loop_NTPase"/>
</dbReference>
<dbReference type="InterPro" id="IPR000322">
    <property type="entry name" value="Glyco_hydro_31_TIM"/>
</dbReference>
<evidence type="ECO:0000256" key="10">
    <source>
        <dbReference type="ARBA" id="ARBA00047984"/>
    </source>
</evidence>
<comment type="caution">
    <text evidence="20">The sequence shown here is derived from an EMBL/GenBank/DDBJ whole genome shotgun (WGS) entry which is preliminary data.</text>
</comment>
<evidence type="ECO:0000259" key="17">
    <source>
        <dbReference type="PROSITE" id="PS51194"/>
    </source>
</evidence>
<dbReference type="GO" id="GO:0005524">
    <property type="term" value="F:ATP binding"/>
    <property type="evidence" value="ECO:0007669"/>
    <property type="project" value="UniProtKB-KW"/>
</dbReference>
<feature type="domain" description="Helicase ATP-binding" evidence="16">
    <location>
        <begin position="502"/>
        <end position="679"/>
    </location>
</feature>
<dbReference type="CDD" id="cd14752">
    <property type="entry name" value="GH31_N"/>
    <property type="match status" value="1"/>
</dbReference>
<dbReference type="PROSITE" id="PS00039">
    <property type="entry name" value="DEAD_ATP_HELICASE"/>
    <property type="match status" value="1"/>
</dbReference>
<evidence type="ECO:0000256" key="7">
    <source>
        <dbReference type="ARBA" id="ARBA00022840"/>
    </source>
</evidence>
<dbReference type="SUPFAM" id="SSF52540">
    <property type="entry name" value="P-loop containing nucleoside triphosphate hydrolases"/>
    <property type="match status" value="1"/>
</dbReference>
<gene>
    <name evidence="20" type="ORF">JYZ213_LOCUS12526</name>
</gene>
<feature type="region of interest" description="Disordered" evidence="14">
    <location>
        <begin position="875"/>
        <end position="946"/>
    </location>
</feature>
<evidence type="ECO:0000256" key="9">
    <source>
        <dbReference type="ARBA" id="ARBA00023157"/>
    </source>
</evidence>
<reference evidence="20" key="1">
    <citation type="submission" date="2021-02" db="EMBL/GenBank/DDBJ databases">
        <authorList>
            <person name="Nowell W R."/>
        </authorList>
    </citation>
    <scope>NUCLEOTIDE SEQUENCE</scope>
</reference>
<dbReference type="GO" id="GO:0003724">
    <property type="term" value="F:RNA helicase activity"/>
    <property type="evidence" value="ECO:0007669"/>
    <property type="project" value="UniProtKB-EC"/>
</dbReference>
<feature type="compositionally biased region" description="Polar residues" evidence="14">
    <location>
        <begin position="971"/>
        <end position="993"/>
    </location>
</feature>
<dbReference type="Gene3D" id="4.10.110.10">
    <property type="entry name" value="Spasmolytic Protein, domain 1"/>
    <property type="match status" value="1"/>
</dbReference>
<feature type="domain" description="Helicase C-terminal" evidence="17">
    <location>
        <begin position="708"/>
        <end position="852"/>
    </location>
</feature>
<evidence type="ECO:0000256" key="1">
    <source>
        <dbReference type="ARBA" id="ARBA00004308"/>
    </source>
</evidence>
<evidence type="ECO:0000256" key="12">
    <source>
        <dbReference type="PROSITE-ProRule" id="PRU00779"/>
    </source>
</evidence>
<sequence length="1000" mass="112367">MTNLILVINFIVLFFVWCSYAQQCEISPHVQRFDCYPEKESTKEKCLERNCCWRLPTEQANYTDKPLTGIPFCYYPTDFPTYEIISNETTDFGQRIRIQKSQTTYMPHDIFNLTVDLIYETQERFRIRIYDSINKRYEVPLQVPVVEKRANKTDYEIRFGKKPFAILVTLKSTGVTLFDSSVAPLIFADQFIKFSTRLSTPLLYGLGEHQQPLLINVTNEWKRLTFYSRDFPPMENINLYGVHPFHINLERTPDNQTHVHGQFFLNSNAMDIDLQPLPAITYTTIGGIIDLYIFTGPTVENVIEQYWDVIGKPTMPPFWSLGFHLCRWGYNNIENMISTRELICFYIDAMSSYLDFTYDSEHFHGLPGYVRALQADGIHYVNIIDPGISSTQSAGSYIPYDEGLKRGVFMTKFNSTEIILGKVWPGITAFPDFTNPKTVEWWTDIASAFHEVIPFDGMWIVRGINIPRPVVSFAHFGFDERLMKSLRKSEFSTPTSIQTQAIPSALSGRDIIGIAKTGSGKTGAFVWPALVHIMAQEQLKVDDGPIVLILAPTRELAQQIHLECKKYGKPYNINSCCAFGGGNMHEQIMACKEGCEILVCTPGRLIDLVKKKGTNLQRVTYVVFDEADRMFDMGFKKEPQVRSIADHIRPDRQCLLFSATFKKKVERLARDILTDPIRIVQGEVGEANQDVLQIVHIVSNGPAKWTWLLSKLVELTVLGKVLIFVTRKDNCAELARNLKENGFTAGLIHGDMAQFARSQVISDFKKKDIPILVATDVAARGLDIPSIKTVVNYDIARDIDTHTHRIGRTGRAGEKGTAYTLLTPADKDFAPNLVRNLENANQSVSLDLLNMAMQTSNFANSRSRHGGGKHFALGSRVQRERPGFGSDSGPSASTSRTTIDSSNPFDYDGPPTKKTTAVGPMTDWRGGSSVSSAGMSGPNRTSAMKSAFQTQFKSSFVAATDTGLKSHSVAVPSSVTQKRTGQQPNKNDSSSTTKRSRFSD</sequence>
<comment type="similarity">
    <text evidence="2 13">Belongs to the glycosyl hydrolase 31 family.</text>
</comment>
<dbReference type="Pfam" id="PF00271">
    <property type="entry name" value="Helicase_C"/>
    <property type="match status" value="1"/>
</dbReference>
<feature type="short sequence motif" description="Q motif" evidence="11">
    <location>
        <begin position="471"/>
        <end position="499"/>
    </location>
</feature>
<dbReference type="PROSITE" id="PS51195">
    <property type="entry name" value="Q_MOTIF"/>
    <property type="match status" value="1"/>
</dbReference>
<protein>
    <recommendedName>
        <fullName evidence="3">RNA helicase</fullName>
        <ecNumber evidence="3">3.6.4.13</ecNumber>
    </recommendedName>
</protein>
<keyword evidence="5 13" id="KW-0378">Hydrolase</keyword>
<dbReference type="CDD" id="cd17952">
    <property type="entry name" value="DEADc_DDX42"/>
    <property type="match status" value="1"/>
</dbReference>
<keyword evidence="13" id="KW-0326">Glycosidase</keyword>
<proteinExistence type="inferred from homology"/>
<feature type="compositionally biased region" description="Polar residues" evidence="14">
    <location>
        <begin position="888"/>
        <end position="904"/>
    </location>
</feature>
<dbReference type="PANTHER" id="PTHR47958">
    <property type="entry name" value="ATP-DEPENDENT RNA HELICASE DBP3"/>
    <property type="match status" value="1"/>
</dbReference>
<comment type="catalytic activity">
    <reaction evidence="10">
        <text>ATP + H2O = ADP + phosphate + H(+)</text>
        <dbReference type="Rhea" id="RHEA:13065"/>
        <dbReference type="ChEBI" id="CHEBI:15377"/>
        <dbReference type="ChEBI" id="CHEBI:15378"/>
        <dbReference type="ChEBI" id="CHEBI:30616"/>
        <dbReference type="ChEBI" id="CHEBI:43474"/>
        <dbReference type="ChEBI" id="CHEBI:456216"/>
        <dbReference type="EC" id="3.6.4.13"/>
    </reaction>
</comment>
<dbReference type="InterPro" id="IPR011013">
    <property type="entry name" value="Gal_mutarotase_sf_dom"/>
</dbReference>
<dbReference type="PROSITE" id="PS00025">
    <property type="entry name" value="P_TREFOIL_1"/>
    <property type="match status" value="1"/>
</dbReference>
<dbReference type="Proteomes" id="UP000663845">
    <property type="component" value="Unassembled WGS sequence"/>
</dbReference>
<evidence type="ECO:0000256" key="13">
    <source>
        <dbReference type="RuleBase" id="RU361185"/>
    </source>
</evidence>
<dbReference type="Gene3D" id="3.20.20.80">
    <property type="entry name" value="Glycosidases"/>
    <property type="match status" value="1"/>
</dbReference>
<keyword evidence="8" id="KW-0472">Membrane</keyword>
<dbReference type="Pfam" id="PF00088">
    <property type="entry name" value="Trefoil"/>
    <property type="match status" value="1"/>
</dbReference>
<dbReference type="Gene3D" id="2.60.40.1760">
    <property type="entry name" value="glycosyl hydrolase (family 31)"/>
    <property type="match status" value="1"/>
</dbReference>
<dbReference type="InterPro" id="IPR017853">
    <property type="entry name" value="GH"/>
</dbReference>